<gene>
    <name evidence="1" type="ORF">PsorP6_015563</name>
</gene>
<sequence length="406" mass="42968">MPDKKTSDQPSPAHLADHTSFAFLTPTFHALDMIHHQTLQRPRRLVMLVFLLVACVSPITLATSFATINNVTTACDPTYEQVSASGTCDCRAGFQGSNCRLCSDDAACASIHPDASCVKGFTYSSTTASKSYTCVLSKDLQVLLPHGALEVTCDRDNEQGTANCTAVVYQATKNKTVPKTHMMECRLSQCSFPTGSANGECGAIECKCGSECSAMTKALVEGSLSGKPARLQVKEGTHEMSLLIEGSPLPLSATCEAGGCEGTDTSGHETTTAATKAKSTALGDTRGRGLAMLACGLLATLFLIGGVAFCCVPIGCGPKRQDEENLEDELLRATTRSVKCLEFRRVSCYATTGKHSEPRWILDNISGKVAQGEVLGLLGPSGSGKTSLLNALAAEKKRLLDLKVRL</sequence>
<protein>
    <submittedName>
        <fullName evidence="1">Uncharacterized protein</fullName>
    </submittedName>
</protein>
<evidence type="ECO:0000313" key="2">
    <source>
        <dbReference type="Proteomes" id="UP001163321"/>
    </source>
</evidence>
<comment type="caution">
    <text evidence="1">The sequence shown here is derived from an EMBL/GenBank/DDBJ whole genome shotgun (WGS) entry which is preliminary data.</text>
</comment>
<evidence type="ECO:0000313" key="1">
    <source>
        <dbReference type="EMBL" id="KAI9919997.1"/>
    </source>
</evidence>
<dbReference type="Proteomes" id="UP001163321">
    <property type="component" value="Chromosome 10"/>
</dbReference>
<reference evidence="1 2" key="1">
    <citation type="journal article" date="2022" name="bioRxiv">
        <title>The genome of the oomycete Peronosclerospora sorghi, a cosmopolitan pathogen of maize and sorghum, is inflated with dispersed pseudogenes.</title>
        <authorList>
            <person name="Fletcher K."/>
            <person name="Martin F."/>
            <person name="Isakeit T."/>
            <person name="Cavanaugh K."/>
            <person name="Magill C."/>
            <person name="Michelmore R."/>
        </authorList>
    </citation>
    <scope>NUCLEOTIDE SEQUENCE [LARGE SCALE GENOMIC DNA]</scope>
    <source>
        <strain evidence="1">P6</strain>
    </source>
</reference>
<organism evidence="1 2">
    <name type="scientific">Peronosclerospora sorghi</name>
    <dbReference type="NCBI Taxonomy" id="230839"/>
    <lineage>
        <taxon>Eukaryota</taxon>
        <taxon>Sar</taxon>
        <taxon>Stramenopiles</taxon>
        <taxon>Oomycota</taxon>
        <taxon>Peronosporomycetes</taxon>
        <taxon>Peronosporales</taxon>
        <taxon>Peronosporaceae</taxon>
        <taxon>Peronosclerospora</taxon>
    </lineage>
</organism>
<dbReference type="EMBL" id="CM047589">
    <property type="protein sequence ID" value="KAI9919997.1"/>
    <property type="molecule type" value="Genomic_DNA"/>
</dbReference>
<proteinExistence type="predicted"/>
<keyword evidence="2" id="KW-1185">Reference proteome</keyword>
<name>A0ACC0WN42_9STRA</name>
<accession>A0ACC0WN42</accession>